<protein>
    <submittedName>
        <fullName evidence="2">Uncharacterized protein</fullName>
    </submittedName>
</protein>
<keyword evidence="3" id="KW-1185">Reference proteome</keyword>
<feature type="compositionally biased region" description="Basic and acidic residues" evidence="1">
    <location>
        <begin position="24"/>
        <end position="53"/>
    </location>
</feature>
<proteinExistence type="predicted"/>
<sequence>MIVMYGLLTGAATRRAPNGGDVTPGRERKERVIDGVSAREKKRQRDERGEELKSGIGTKSILGMISGSVAGSSFDQDQNPDQNSSPMRIKLRPKASSDIKSNNEISFAQFTIMVQYTHEPPPL</sequence>
<dbReference type="Proteomes" id="UP000299102">
    <property type="component" value="Unassembled WGS sequence"/>
</dbReference>
<evidence type="ECO:0000313" key="2">
    <source>
        <dbReference type="EMBL" id="GBO98725.1"/>
    </source>
</evidence>
<reference evidence="2 3" key="1">
    <citation type="journal article" date="2019" name="Commun. Biol.">
        <title>The bagworm genome reveals a unique fibroin gene that provides high tensile strength.</title>
        <authorList>
            <person name="Kono N."/>
            <person name="Nakamura H."/>
            <person name="Ohtoshi R."/>
            <person name="Tomita M."/>
            <person name="Numata K."/>
            <person name="Arakawa K."/>
        </authorList>
    </citation>
    <scope>NUCLEOTIDE SEQUENCE [LARGE SCALE GENOMIC DNA]</scope>
</reference>
<evidence type="ECO:0000256" key="1">
    <source>
        <dbReference type="SAM" id="MobiDB-lite"/>
    </source>
</evidence>
<feature type="compositionally biased region" description="Polar residues" evidence="1">
    <location>
        <begin position="69"/>
        <end position="86"/>
    </location>
</feature>
<dbReference type="EMBL" id="BGZK01000001">
    <property type="protein sequence ID" value="GBO98725.1"/>
    <property type="molecule type" value="Genomic_DNA"/>
</dbReference>
<dbReference type="AlphaFoldDB" id="A0A4C1SA38"/>
<accession>A0A4C1SA38</accession>
<name>A0A4C1SA38_EUMVA</name>
<feature type="region of interest" description="Disordered" evidence="1">
    <location>
        <begin position="13"/>
        <end position="88"/>
    </location>
</feature>
<gene>
    <name evidence="2" type="ORF">EVAR_226_1</name>
</gene>
<organism evidence="2 3">
    <name type="scientific">Eumeta variegata</name>
    <name type="common">Bagworm moth</name>
    <name type="synonym">Eumeta japonica</name>
    <dbReference type="NCBI Taxonomy" id="151549"/>
    <lineage>
        <taxon>Eukaryota</taxon>
        <taxon>Metazoa</taxon>
        <taxon>Ecdysozoa</taxon>
        <taxon>Arthropoda</taxon>
        <taxon>Hexapoda</taxon>
        <taxon>Insecta</taxon>
        <taxon>Pterygota</taxon>
        <taxon>Neoptera</taxon>
        <taxon>Endopterygota</taxon>
        <taxon>Lepidoptera</taxon>
        <taxon>Glossata</taxon>
        <taxon>Ditrysia</taxon>
        <taxon>Tineoidea</taxon>
        <taxon>Psychidae</taxon>
        <taxon>Oiketicinae</taxon>
        <taxon>Eumeta</taxon>
    </lineage>
</organism>
<comment type="caution">
    <text evidence="2">The sequence shown here is derived from an EMBL/GenBank/DDBJ whole genome shotgun (WGS) entry which is preliminary data.</text>
</comment>
<evidence type="ECO:0000313" key="3">
    <source>
        <dbReference type="Proteomes" id="UP000299102"/>
    </source>
</evidence>